<dbReference type="AlphaFoldDB" id="A0A2I0V9K1"/>
<evidence type="ECO:0000313" key="2">
    <source>
        <dbReference type="EMBL" id="PKU60097.1"/>
    </source>
</evidence>
<evidence type="ECO:0000256" key="1">
    <source>
        <dbReference type="SAM" id="MobiDB-lite"/>
    </source>
</evidence>
<proteinExistence type="predicted"/>
<protein>
    <submittedName>
        <fullName evidence="2">Uncharacterized protein</fullName>
    </submittedName>
</protein>
<sequence length="95" mass="10541">MRIGAYASNHLAKPTIFSHEARTRGEAMRERDEAVREGDEAMSVGDEVGRRQRRERNKVEVVSVGNVQASVKSEEQVRGVVALTLTCINESLNNS</sequence>
<dbReference type="EMBL" id="KZ504013">
    <property type="protein sequence ID" value="PKU60097.1"/>
    <property type="molecule type" value="Genomic_DNA"/>
</dbReference>
<gene>
    <name evidence="2" type="ORF">MA16_Dca020495</name>
</gene>
<organism evidence="2 3">
    <name type="scientific">Dendrobium catenatum</name>
    <dbReference type="NCBI Taxonomy" id="906689"/>
    <lineage>
        <taxon>Eukaryota</taxon>
        <taxon>Viridiplantae</taxon>
        <taxon>Streptophyta</taxon>
        <taxon>Embryophyta</taxon>
        <taxon>Tracheophyta</taxon>
        <taxon>Spermatophyta</taxon>
        <taxon>Magnoliopsida</taxon>
        <taxon>Liliopsida</taxon>
        <taxon>Asparagales</taxon>
        <taxon>Orchidaceae</taxon>
        <taxon>Epidendroideae</taxon>
        <taxon>Malaxideae</taxon>
        <taxon>Dendrobiinae</taxon>
        <taxon>Dendrobium</taxon>
    </lineage>
</organism>
<dbReference type="Proteomes" id="UP000233837">
    <property type="component" value="Unassembled WGS sequence"/>
</dbReference>
<feature type="compositionally biased region" description="Basic and acidic residues" evidence="1">
    <location>
        <begin position="19"/>
        <end position="39"/>
    </location>
</feature>
<accession>A0A2I0V9K1</accession>
<feature type="region of interest" description="Disordered" evidence="1">
    <location>
        <begin position="17"/>
        <end position="51"/>
    </location>
</feature>
<keyword evidence="3" id="KW-1185">Reference proteome</keyword>
<evidence type="ECO:0000313" key="3">
    <source>
        <dbReference type="Proteomes" id="UP000233837"/>
    </source>
</evidence>
<reference evidence="2 3" key="1">
    <citation type="journal article" date="2016" name="Sci. Rep.">
        <title>The Dendrobium catenatum Lindl. genome sequence provides insights into polysaccharide synthase, floral development and adaptive evolution.</title>
        <authorList>
            <person name="Zhang G.Q."/>
            <person name="Xu Q."/>
            <person name="Bian C."/>
            <person name="Tsai W.C."/>
            <person name="Yeh C.M."/>
            <person name="Liu K.W."/>
            <person name="Yoshida K."/>
            <person name="Zhang L.S."/>
            <person name="Chang S.B."/>
            <person name="Chen F."/>
            <person name="Shi Y."/>
            <person name="Su Y.Y."/>
            <person name="Zhang Y.Q."/>
            <person name="Chen L.J."/>
            <person name="Yin Y."/>
            <person name="Lin M."/>
            <person name="Huang H."/>
            <person name="Deng H."/>
            <person name="Wang Z.W."/>
            <person name="Zhu S.L."/>
            <person name="Zhao X."/>
            <person name="Deng C."/>
            <person name="Niu S.C."/>
            <person name="Huang J."/>
            <person name="Wang M."/>
            <person name="Liu G.H."/>
            <person name="Yang H.J."/>
            <person name="Xiao X.J."/>
            <person name="Hsiao Y.Y."/>
            <person name="Wu W.L."/>
            <person name="Chen Y.Y."/>
            <person name="Mitsuda N."/>
            <person name="Ohme-Takagi M."/>
            <person name="Luo Y.B."/>
            <person name="Van de Peer Y."/>
            <person name="Liu Z.J."/>
        </authorList>
    </citation>
    <scope>NUCLEOTIDE SEQUENCE [LARGE SCALE GENOMIC DNA]</scope>
    <source>
        <tissue evidence="2">The whole plant</tissue>
    </source>
</reference>
<name>A0A2I0V9K1_9ASPA</name>
<reference evidence="2 3" key="2">
    <citation type="journal article" date="2017" name="Nature">
        <title>The Apostasia genome and the evolution of orchids.</title>
        <authorList>
            <person name="Zhang G.Q."/>
            <person name="Liu K.W."/>
            <person name="Li Z."/>
            <person name="Lohaus R."/>
            <person name="Hsiao Y.Y."/>
            <person name="Niu S.C."/>
            <person name="Wang J.Y."/>
            <person name="Lin Y.C."/>
            <person name="Xu Q."/>
            <person name="Chen L.J."/>
            <person name="Yoshida K."/>
            <person name="Fujiwara S."/>
            <person name="Wang Z.W."/>
            <person name="Zhang Y.Q."/>
            <person name="Mitsuda N."/>
            <person name="Wang M."/>
            <person name="Liu G.H."/>
            <person name="Pecoraro L."/>
            <person name="Huang H.X."/>
            <person name="Xiao X.J."/>
            <person name="Lin M."/>
            <person name="Wu X.Y."/>
            <person name="Wu W.L."/>
            <person name="Chen Y.Y."/>
            <person name="Chang S.B."/>
            <person name="Sakamoto S."/>
            <person name="Ohme-Takagi M."/>
            <person name="Yagi M."/>
            <person name="Zeng S.J."/>
            <person name="Shen C.Y."/>
            <person name="Yeh C.M."/>
            <person name="Luo Y.B."/>
            <person name="Tsai W.C."/>
            <person name="Van de Peer Y."/>
            <person name="Liu Z.J."/>
        </authorList>
    </citation>
    <scope>NUCLEOTIDE SEQUENCE [LARGE SCALE GENOMIC DNA]</scope>
    <source>
        <tissue evidence="2">The whole plant</tissue>
    </source>
</reference>